<accession>A0A930H4A9</accession>
<dbReference type="RefSeq" id="WP_278478570.1">
    <property type="nucleotide sequence ID" value="NZ_JABZRE010000048.1"/>
</dbReference>
<dbReference type="EMBL" id="JABZRE010000048">
    <property type="protein sequence ID" value="MBF1307686.1"/>
    <property type="molecule type" value="Genomic_DNA"/>
</dbReference>
<protein>
    <submittedName>
        <fullName evidence="3">CRISPR-associated protein</fullName>
    </submittedName>
</protein>
<dbReference type="Pfam" id="PF03787">
    <property type="entry name" value="RAMPs"/>
    <property type="match status" value="1"/>
</dbReference>
<dbReference type="InterPro" id="IPR005537">
    <property type="entry name" value="RAMP_III_fam"/>
</dbReference>
<evidence type="ECO:0000256" key="1">
    <source>
        <dbReference type="ARBA" id="ARBA00023118"/>
    </source>
</evidence>
<proteinExistence type="predicted"/>
<organism evidence="3 4">
    <name type="scientific">Parvimonas micra</name>
    <dbReference type="NCBI Taxonomy" id="33033"/>
    <lineage>
        <taxon>Bacteria</taxon>
        <taxon>Bacillati</taxon>
        <taxon>Bacillota</taxon>
        <taxon>Tissierellia</taxon>
        <taxon>Tissierellales</taxon>
        <taxon>Peptoniphilaceae</taxon>
        <taxon>Parvimonas</taxon>
    </lineage>
</organism>
<dbReference type="AlphaFoldDB" id="A0A930H4A9"/>
<gene>
    <name evidence="3" type="ORF">HXM94_07920</name>
</gene>
<dbReference type="Proteomes" id="UP000758611">
    <property type="component" value="Unassembled WGS sequence"/>
</dbReference>
<keyword evidence="1" id="KW-0051">Antiviral defense</keyword>
<dbReference type="CDD" id="cd09726">
    <property type="entry name" value="RAMP_I_III"/>
    <property type="match status" value="1"/>
</dbReference>
<evidence type="ECO:0000313" key="3">
    <source>
        <dbReference type="EMBL" id="MBF1307686.1"/>
    </source>
</evidence>
<evidence type="ECO:0000259" key="2">
    <source>
        <dbReference type="Pfam" id="PF03787"/>
    </source>
</evidence>
<dbReference type="InterPro" id="IPR052216">
    <property type="entry name" value="CRISPR_Csm3_endoribonuclease"/>
</dbReference>
<dbReference type="PANTHER" id="PTHR35579:SF3">
    <property type="entry name" value="CRISPR SYSTEM CMS ENDORIBONUCLEASE CSM3"/>
    <property type="match status" value="1"/>
</dbReference>
<sequence>MFEIKIKITTVSCCLIGNQTESFSVGGVDQSTTTDEKGNPIIHGSAFKGALRNLIREKYQYKMEDTTRYIKSVIEKTLKKYENEDINKTEKINKIISNLKYKNENFKSEYIFGIEGVNGMPRLFCSDFRVSKCKNRKEDYFLIDTKNSLEEKDGNIFSNPRTYKVIKPGVEFEGIIRFYNPFSMETEDSSKEGLIKGELEKVLKEFNCGLYRIGNSKSRGYGQIKVEIID</sequence>
<comment type="caution">
    <text evidence="3">The sequence shown here is derived from an EMBL/GenBank/DDBJ whole genome shotgun (WGS) entry which is preliminary data.</text>
</comment>
<feature type="domain" description="CRISPR type III-associated protein" evidence="2">
    <location>
        <begin position="8"/>
        <end position="225"/>
    </location>
</feature>
<dbReference type="PANTHER" id="PTHR35579">
    <property type="entry name" value="CRISPR SYSTEM CMS ENDORIBONUCLEASE CSM3"/>
    <property type="match status" value="1"/>
</dbReference>
<dbReference type="GO" id="GO:0051607">
    <property type="term" value="P:defense response to virus"/>
    <property type="evidence" value="ECO:0007669"/>
    <property type="project" value="UniProtKB-KW"/>
</dbReference>
<reference evidence="3" key="1">
    <citation type="submission" date="2020-04" db="EMBL/GenBank/DDBJ databases">
        <title>Deep metagenomics examines the oral microbiome during advanced dental caries in children, revealing novel taxa and co-occurrences with host molecules.</title>
        <authorList>
            <person name="Baker J.L."/>
            <person name="Morton J.T."/>
            <person name="Dinis M."/>
            <person name="Alvarez R."/>
            <person name="Tran N.C."/>
            <person name="Knight R."/>
            <person name="Edlund A."/>
        </authorList>
    </citation>
    <scope>NUCLEOTIDE SEQUENCE</scope>
    <source>
        <strain evidence="3">JCVI_23_bin.11</strain>
    </source>
</reference>
<name>A0A930H4A9_9FIRM</name>
<evidence type="ECO:0000313" key="4">
    <source>
        <dbReference type="Proteomes" id="UP000758611"/>
    </source>
</evidence>